<dbReference type="AlphaFoldDB" id="A0A511HMH9"/>
<name>A0A511HMH9_9BACT</name>
<feature type="region of interest" description="Disordered" evidence="1">
    <location>
        <begin position="76"/>
        <end position="97"/>
    </location>
</feature>
<reference evidence="2 3" key="1">
    <citation type="submission" date="2019-07" db="EMBL/GenBank/DDBJ databases">
        <title>Whole genome shotgun sequence of Myxococcus virescens NBRC 100334.</title>
        <authorList>
            <person name="Hosoyama A."/>
            <person name="Uohara A."/>
            <person name="Ohji S."/>
            <person name="Ichikawa N."/>
        </authorList>
    </citation>
    <scope>NUCLEOTIDE SEQUENCE [LARGE SCALE GENOMIC DNA]</scope>
    <source>
        <strain evidence="2 3">NBRC 100334</strain>
    </source>
</reference>
<dbReference type="EMBL" id="BJVY01000053">
    <property type="protein sequence ID" value="GEL74780.1"/>
    <property type="molecule type" value="Genomic_DNA"/>
</dbReference>
<comment type="caution">
    <text evidence="2">The sequence shown here is derived from an EMBL/GenBank/DDBJ whole genome shotgun (WGS) entry which is preliminary data.</text>
</comment>
<proteinExistence type="predicted"/>
<organism evidence="2 3">
    <name type="scientific">Myxococcus virescens</name>
    <dbReference type="NCBI Taxonomy" id="83456"/>
    <lineage>
        <taxon>Bacteria</taxon>
        <taxon>Pseudomonadati</taxon>
        <taxon>Myxococcota</taxon>
        <taxon>Myxococcia</taxon>
        <taxon>Myxococcales</taxon>
        <taxon>Cystobacterineae</taxon>
        <taxon>Myxococcaceae</taxon>
        <taxon>Myxococcus</taxon>
    </lineage>
</organism>
<accession>A0A511HMH9</accession>
<protein>
    <submittedName>
        <fullName evidence="2">Uncharacterized protein</fullName>
    </submittedName>
</protein>
<gene>
    <name evidence="2" type="ORF">MVI01_65640</name>
</gene>
<evidence type="ECO:0000313" key="2">
    <source>
        <dbReference type="EMBL" id="GEL74780.1"/>
    </source>
</evidence>
<evidence type="ECO:0000313" key="3">
    <source>
        <dbReference type="Proteomes" id="UP000321224"/>
    </source>
</evidence>
<dbReference type="Proteomes" id="UP000321224">
    <property type="component" value="Unassembled WGS sequence"/>
</dbReference>
<feature type="compositionally biased region" description="Gly residues" evidence="1">
    <location>
        <begin position="86"/>
        <end position="97"/>
    </location>
</feature>
<evidence type="ECO:0000256" key="1">
    <source>
        <dbReference type="SAM" id="MobiDB-lite"/>
    </source>
</evidence>
<sequence length="97" mass="10381">MLEVLRLHPQLYPGLRARNLAAQRGKGLSANLYRNAHGFQRTRQKPCFSHRAMHGQLHAPHAPVFTEAELGSNPGCGLAPARPMGGLPGRAARGGGP</sequence>